<dbReference type="Pfam" id="PF03864">
    <property type="entry name" value="Phage_cap_E"/>
    <property type="match status" value="1"/>
</dbReference>
<gene>
    <name evidence="1" type="ORF">L248_2175</name>
</gene>
<accession>U4TPD6</accession>
<organism evidence="1 2">
    <name type="scientific">Schleiferilactobacillus shenzhenensis LY-73</name>
    <dbReference type="NCBI Taxonomy" id="1231336"/>
    <lineage>
        <taxon>Bacteria</taxon>
        <taxon>Bacillati</taxon>
        <taxon>Bacillota</taxon>
        <taxon>Bacilli</taxon>
        <taxon>Lactobacillales</taxon>
        <taxon>Lactobacillaceae</taxon>
        <taxon>Schleiferilactobacillus</taxon>
    </lineage>
</organism>
<dbReference type="HOGENOM" id="CLU_051310_0_1_9"/>
<evidence type="ECO:0000313" key="2">
    <source>
        <dbReference type="Proteomes" id="UP000030647"/>
    </source>
</evidence>
<dbReference type="RefSeq" id="WP_022530929.1">
    <property type="nucleotide sequence ID" value="NZ_KI271614.1"/>
</dbReference>
<dbReference type="EMBL" id="KI271614">
    <property type="protein sequence ID" value="ERL63758.1"/>
    <property type="molecule type" value="Genomic_DNA"/>
</dbReference>
<dbReference type="AlphaFoldDB" id="U4TPD6"/>
<dbReference type="Gene3D" id="3.90.1690.10">
    <property type="entry name" value="phage-related protein like domain"/>
    <property type="match status" value="1"/>
</dbReference>
<dbReference type="InterPro" id="IPR005564">
    <property type="entry name" value="Major_capsid_GpE"/>
</dbReference>
<dbReference type="InterPro" id="IPR053738">
    <property type="entry name" value="Lambda_capsid_assembly"/>
</dbReference>
<name>U4TPD6_9LACO</name>
<reference evidence="2" key="1">
    <citation type="journal article" date="2013" name="Genome Announc.">
        <title>Whole-Genome Sequencing of Lactobacillus shenzhenensis Strain LY-73T.</title>
        <authorList>
            <person name="Lin Z."/>
            <person name="Liu Z."/>
            <person name="Yang R."/>
            <person name="Zou Y."/>
            <person name="Wan D."/>
            <person name="Chen J."/>
            <person name="Guo M."/>
            <person name="Zhao J."/>
            <person name="Fang C."/>
            <person name="Yang R."/>
            <person name="Liu F."/>
        </authorList>
    </citation>
    <scope>NUCLEOTIDE SEQUENCE [LARGE SCALE GENOMIC DNA]</scope>
    <source>
        <strain evidence="2">LY-73</strain>
    </source>
</reference>
<sequence length="365" mass="39131">MANSIFDSIQAPVIATYWQNLPQTEQPYLGDALFPAARSIGTDLKWLKGASGAPIALRPSAFDVEAIPRARRGFTEVSEKMIYYKESGYIDEELRQQLLQVQNAQPAYAQVILGRIMDDQTALLRGAALARELVRMQALTTGKASIVGNDQAYTVDYYLPKDHIAPAKAAWADDKSIPSDDIDNAITTIGNDTGVTITRAVMNRKTYNTLLRNNTIKATLLANNANMGAVQIPRTVLDAYLADQFGLTIGIYDKGYQDANGKLVKFIPDNLVVFLPSVSVGNTYFGTTPAEADLMASNAANVAIVDTGVAITTVTKADPVTIETIVSQLVLPSFEQANSVYIMDVSGGTSAPAGGDAGTTTPAKK</sequence>
<proteinExistence type="predicted"/>
<dbReference type="Proteomes" id="UP000030647">
    <property type="component" value="Unassembled WGS sequence"/>
</dbReference>
<dbReference type="eggNOG" id="ENOG502ZCHY">
    <property type="taxonomic scope" value="Bacteria"/>
</dbReference>
<protein>
    <submittedName>
        <fullName evidence="1">Uncharacterized protein</fullName>
    </submittedName>
</protein>
<evidence type="ECO:0000313" key="1">
    <source>
        <dbReference type="EMBL" id="ERL63758.1"/>
    </source>
</evidence>
<dbReference type="STRING" id="1231336.L248_2175"/>
<dbReference type="OrthoDB" id="47969at2"/>
<keyword evidence="2" id="KW-1185">Reference proteome</keyword>